<dbReference type="HOGENOM" id="CLU_539543_0_0_11"/>
<evidence type="ECO:0000256" key="3">
    <source>
        <dbReference type="ARBA" id="ARBA00022801"/>
    </source>
</evidence>
<protein>
    <submittedName>
        <fullName evidence="5">Phage prohead protease, HK97 family</fullName>
        <ecNumber evidence="5">3.4.-.-</ecNumber>
    </submittedName>
</protein>
<evidence type="ECO:0000256" key="2">
    <source>
        <dbReference type="ARBA" id="ARBA00022670"/>
    </source>
</evidence>
<keyword evidence="6" id="KW-1185">Reference proteome</keyword>
<evidence type="ECO:0000313" key="6">
    <source>
        <dbReference type="Proteomes" id="UP000006742"/>
    </source>
</evidence>
<feature type="domain" description="Prohead serine protease" evidence="4">
    <location>
        <begin position="17"/>
        <end position="159"/>
    </location>
</feature>
<dbReference type="KEGG" id="mcu:HMPREF0573_11393"/>
<keyword evidence="1" id="KW-1188">Viral release from host cell</keyword>
<accession>D6ZGF4</accession>
<keyword evidence="3 5" id="KW-0378">Hydrolase</keyword>
<dbReference type="eggNOG" id="COG3740">
    <property type="taxonomic scope" value="Bacteria"/>
</dbReference>
<dbReference type="SUPFAM" id="SSF56563">
    <property type="entry name" value="Major capsid protein gp5"/>
    <property type="match status" value="1"/>
</dbReference>
<dbReference type="Pfam" id="PF04586">
    <property type="entry name" value="Peptidase_S78"/>
    <property type="match status" value="1"/>
</dbReference>
<evidence type="ECO:0000313" key="5">
    <source>
        <dbReference type="EMBL" id="ADI67712.1"/>
    </source>
</evidence>
<dbReference type="STRING" id="548479.HMPREF0573_11393"/>
<reference evidence="6" key="1">
    <citation type="submission" date="2010-03" db="EMBL/GenBank/DDBJ databases">
        <title>Complete sequence of Mobiluncus curtisii ATCC 43063.</title>
        <authorList>
            <person name="Muzny D."/>
            <person name="Qin X."/>
            <person name="Deng J."/>
            <person name="Jiang H."/>
            <person name="Liu Y."/>
            <person name="Qu J."/>
            <person name="Song X.-Z."/>
            <person name="Zhang L."/>
            <person name="Thornton R."/>
            <person name="Coyle M."/>
            <person name="Francisco L."/>
            <person name="Jackson L."/>
            <person name="Javaid M."/>
            <person name="Korchina V."/>
            <person name="Kovar C."/>
            <person name="Mata R."/>
            <person name="Mathew T."/>
            <person name="Ngo R."/>
            <person name="Nguyen L."/>
            <person name="Nguyen N."/>
            <person name="Okwuonu G."/>
            <person name="Ongeri F."/>
            <person name="Pham C."/>
            <person name="Simmons D."/>
            <person name="Wilczek-Boney K."/>
            <person name="Hale W."/>
            <person name="Jakkamsetti A."/>
            <person name="Pham P."/>
            <person name="Ruth R."/>
            <person name="San Lucas F."/>
            <person name="Warren J."/>
            <person name="Zhang J."/>
            <person name="Zhao Z."/>
            <person name="Zhou C."/>
            <person name="Zhu D."/>
            <person name="Lee S."/>
            <person name="Bess C."/>
            <person name="Blankenburg K."/>
            <person name="Forbes L."/>
            <person name="Fu Q."/>
            <person name="Gubbala S."/>
            <person name="Hirani K."/>
            <person name="Jayaseelan J.C."/>
            <person name="Lara F."/>
            <person name="Munidasa M."/>
            <person name="Palculict T."/>
            <person name="Patil S."/>
            <person name="Pu L.-L."/>
            <person name="Saada N."/>
            <person name="Tang L."/>
            <person name="Weissenberger G."/>
            <person name="Zhu Y."/>
            <person name="Hemphill L."/>
            <person name="Shang Y."/>
            <person name="Youmans B."/>
            <person name="Ayvaz T."/>
            <person name="Ross M."/>
            <person name="Santibanez J."/>
            <person name="Aqrawi P."/>
            <person name="Gross S."/>
            <person name="Joshi V."/>
            <person name="Fowler G."/>
            <person name="Nazareth L."/>
            <person name="Reid J."/>
            <person name="Worley K."/>
            <person name="Petrosino J."/>
            <person name="Highlander S."/>
            <person name="Gibbs R."/>
            <person name="Gibbs R."/>
        </authorList>
    </citation>
    <scope>NUCLEOTIDE SEQUENCE [LARGE SCALE GENOMIC DNA]</scope>
    <source>
        <strain evidence="6">ATCC 43063 / DSM 2711 / V125</strain>
    </source>
</reference>
<evidence type="ECO:0000256" key="1">
    <source>
        <dbReference type="ARBA" id="ARBA00022612"/>
    </source>
</evidence>
<dbReference type="GO" id="GO:0006508">
    <property type="term" value="P:proteolysis"/>
    <property type="evidence" value="ECO:0007669"/>
    <property type="project" value="UniProtKB-KW"/>
</dbReference>
<evidence type="ECO:0000259" key="4">
    <source>
        <dbReference type="Pfam" id="PF04586"/>
    </source>
</evidence>
<proteinExistence type="predicted"/>
<dbReference type="GeneID" id="55565505"/>
<dbReference type="AlphaFoldDB" id="D6ZGF4"/>
<dbReference type="EMBL" id="CP001992">
    <property type="protein sequence ID" value="ADI67712.1"/>
    <property type="molecule type" value="Genomic_DNA"/>
</dbReference>
<gene>
    <name evidence="5" type="ordered locus">HMPREF0573_11393</name>
</gene>
<dbReference type="EC" id="3.4.-.-" evidence="5"/>
<dbReference type="Gene3D" id="3.50.50.60">
    <property type="entry name" value="FAD/NAD(P)-binding domain"/>
    <property type="match status" value="1"/>
</dbReference>
<keyword evidence="2 5" id="KW-0645">Protease</keyword>
<name>D6ZGF4_MOBCV</name>
<organism evidence="5 6">
    <name type="scientific">Mobiluncus curtisii (strain ATCC 43063 / DSM 2711 / V125)</name>
    <name type="common">Falcivibrio vaginalis</name>
    <dbReference type="NCBI Taxonomy" id="548479"/>
    <lineage>
        <taxon>Bacteria</taxon>
        <taxon>Bacillati</taxon>
        <taxon>Actinomycetota</taxon>
        <taxon>Actinomycetes</taxon>
        <taxon>Actinomycetales</taxon>
        <taxon>Actinomycetaceae</taxon>
        <taxon>Mobiluncus</taxon>
    </lineage>
</organism>
<dbReference type="InterPro" id="IPR054613">
    <property type="entry name" value="Peptidase_S78_dom"/>
</dbReference>
<dbReference type="RefSeq" id="WP_013189356.1">
    <property type="nucleotide sequence ID" value="NC_014246.1"/>
</dbReference>
<sequence>MKMSNDLEYRSISVGATDVEAREVSGIGVPFADETQIFEGYFEQFARGAVEVPKAGCKLLAEHAKPIGTLTGRDTERGWEIIGKVAKTQAGDEALELARAGVYTGLSVGFEMLEYADENREDGIHRTVTKALVREVSLTPFPAYENASVQKIRQKGKEMPELTEETPAKPVETESLRELRSTVEDLTRAVEVLKTSKPWEKPAEAAPDTRSAAEFIKSVLSGNEDDQTALRSIQERAYTGGTSADTVLTPQWVGDLTRLVDQGAGIRTLFTTGNLPAEGFTLEYAQLKSDTMKVAKQAKEGDNLVMGNVSVETKTTDISTFGGATTLSRQEIERGHVRILDHHLRAMAIAAGKTARNEFHTAYEGVVTGAPQKLTGKTLASMSWGDWVDQVVDAASIFEEQGLTIDNLIVDKTVFKALAKLEGKDGRPMMSEHEGGQNTIGTLTAAGLKGALLNIPVVLDTDAAKASAVFQNRLAIRSYMSSLVRLQDENILNLSKDFSVYFYAAFAAEMPGCLVPITGLAGA</sequence>
<dbReference type="GO" id="GO:0008233">
    <property type="term" value="F:peptidase activity"/>
    <property type="evidence" value="ECO:0007669"/>
    <property type="project" value="UniProtKB-KW"/>
</dbReference>
<dbReference type="InterPro" id="IPR036188">
    <property type="entry name" value="FAD/NAD-bd_sf"/>
</dbReference>
<dbReference type="Proteomes" id="UP000006742">
    <property type="component" value="Chromosome"/>
</dbReference>